<reference evidence="13" key="1">
    <citation type="submission" date="2017-11" db="EMBL/GenBank/DDBJ databases">
        <title>Key genes required for floating on the water in brown planthopper, Nilaparvata lugens.</title>
        <authorList>
            <person name="Li D.-T."/>
            <person name="Zhang C.-X."/>
        </authorList>
    </citation>
    <scope>NUCLEOTIDE SEQUENCE</scope>
    <source>
        <strain evidence="13">NlFAR15</strain>
    </source>
</reference>
<dbReference type="Pfam" id="PF07993">
    <property type="entry name" value="NAD_binding_4"/>
    <property type="match status" value="1"/>
</dbReference>
<feature type="domain" description="Fatty acyl-CoA reductase C-terminal" evidence="11">
    <location>
        <begin position="364"/>
        <end position="455"/>
    </location>
</feature>
<accession>A0A3Q8G632</accession>
<feature type="transmembrane region" description="Helical" evidence="10">
    <location>
        <begin position="473"/>
        <end position="490"/>
    </location>
</feature>
<dbReference type="InterPro" id="IPR033640">
    <property type="entry name" value="FAR_C"/>
</dbReference>
<keyword evidence="8 10" id="KW-0472">Membrane</keyword>
<dbReference type="PANTHER" id="PTHR11011:SF116">
    <property type="entry name" value="FATTY ACYL-COA REDUCTASE CG5065-RELATED"/>
    <property type="match status" value="1"/>
</dbReference>
<evidence type="ECO:0000256" key="5">
    <source>
        <dbReference type="ARBA" id="ARBA00022857"/>
    </source>
</evidence>
<comment type="catalytic activity">
    <reaction evidence="9 10">
        <text>a long-chain fatty acyl-CoA + 2 NADPH + 2 H(+) = a long-chain primary fatty alcohol + 2 NADP(+) + CoA</text>
        <dbReference type="Rhea" id="RHEA:52716"/>
        <dbReference type="ChEBI" id="CHEBI:15378"/>
        <dbReference type="ChEBI" id="CHEBI:57287"/>
        <dbReference type="ChEBI" id="CHEBI:57783"/>
        <dbReference type="ChEBI" id="CHEBI:58349"/>
        <dbReference type="ChEBI" id="CHEBI:77396"/>
        <dbReference type="ChEBI" id="CHEBI:83139"/>
        <dbReference type="EC" id="1.2.1.84"/>
    </reaction>
</comment>
<dbReference type="InterPro" id="IPR026055">
    <property type="entry name" value="FAR"/>
</dbReference>
<dbReference type="EC" id="1.2.1.84" evidence="10"/>
<evidence type="ECO:0000256" key="1">
    <source>
        <dbReference type="ARBA" id="ARBA00004141"/>
    </source>
</evidence>
<dbReference type="InterPro" id="IPR036291">
    <property type="entry name" value="NAD(P)-bd_dom_sf"/>
</dbReference>
<evidence type="ECO:0000256" key="4">
    <source>
        <dbReference type="ARBA" id="ARBA00022692"/>
    </source>
</evidence>
<gene>
    <name evidence="13" type="primary">FAR</name>
</gene>
<organism evidence="13">
    <name type="scientific">Nilaparvata lugens</name>
    <name type="common">Brown planthopper</name>
    <dbReference type="NCBI Taxonomy" id="108931"/>
    <lineage>
        <taxon>Eukaryota</taxon>
        <taxon>Metazoa</taxon>
        <taxon>Ecdysozoa</taxon>
        <taxon>Arthropoda</taxon>
        <taxon>Hexapoda</taxon>
        <taxon>Insecta</taxon>
        <taxon>Pterygota</taxon>
        <taxon>Neoptera</taxon>
        <taxon>Paraneoptera</taxon>
        <taxon>Hemiptera</taxon>
        <taxon>Auchenorrhyncha</taxon>
        <taxon>Fulgoroidea</taxon>
        <taxon>Delphacidae</taxon>
        <taxon>Delphacinae</taxon>
        <taxon>Nilaparvata</taxon>
    </lineage>
</organism>
<comment type="subcellular location">
    <subcellularLocation>
        <location evidence="1">Membrane</location>
        <topology evidence="1">Multi-pass membrane protein</topology>
    </subcellularLocation>
</comment>
<keyword evidence="6 10" id="KW-1133">Transmembrane helix</keyword>
<protein>
    <recommendedName>
        <fullName evidence="10">Fatty acyl-CoA reductase</fullName>
        <ecNumber evidence="10">1.2.1.84</ecNumber>
    </recommendedName>
</protein>
<evidence type="ECO:0000313" key="13">
    <source>
        <dbReference type="EMBL" id="AWJ25032.1"/>
    </source>
</evidence>
<dbReference type="GO" id="GO:0005777">
    <property type="term" value="C:peroxisome"/>
    <property type="evidence" value="ECO:0007669"/>
    <property type="project" value="TreeGrafter"/>
</dbReference>
<dbReference type="Gene3D" id="3.40.50.720">
    <property type="entry name" value="NAD(P)-binding Rossmann-like Domain"/>
    <property type="match status" value="1"/>
</dbReference>
<dbReference type="PANTHER" id="PTHR11011">
    <property type="entry name" value="MALE STERILITY PROTEIN 2-RELATED"/>
    <property type="match status" value="1"/>
</dbReference>
<evidence type="ECO:0000256" key="6">
    <source>
        <dbReference type="ARBA" id="ARBA00022989"/>
    </source>
</evidence>
<evidence type="ECO:0000256" key="9">
    <source>
        <dbReference type="ARBA" id="ARBA00052530"/>
    </source>
</evidence>
<keyword evidence="10" id="KW-0560">Oxidoreductase</keyword>
<comment type="similarity">
    <text evidence="2 10">Belongs to the fatty acyl-CoA reductase family.</text>
</comment>
<dbReference type="OrthoDB" id="429813at2759"/>
<comment type="function">
    <text evidence="10">Catalyzes the reduction of fatty acyl-CoA to fatty alcohols.</text>
</comment>
<dbReference type="SUPFAM" id="SSF51735">
    <property type="entry name" value="NAD(P)-binding Rossmann-fold domains"/>
    <property type="match status" value="1"/>
</dbReference>
<dbReference type="FunFam" id="3.40.50.720:FF:000143">
    <property type="entry name" value="Fatty acyl-CoA reductase"/>
    <property type="match status" value="1"/>
</dbReference>
<dbReference type="GO" id="GO:0102965">
    <property type="term" value="F:alcohol-forming long-chain fatty acyl-CoA reductase activity"/>
    <property type="evidence" value="ECO:0007669"/>
    <property type="project" value="UniProtKB-EC"/>
</dbReference>
<keyword evidence="7 10" id="KW-0443">Lipid metabolism</keyword>
<dbReference type="CDD" id="cd09071">
    <property type="entry name" value="FAR_C"/>
    <property type="match status" value="1"/>
</dbReference>
<evidence type="ECO:0000256" key="7">
    <source>
        <dbReference type="ARBA" id="ARBA00023098"/>
    </source>
</evidence>
<evidence type="ECO:0000256" key="3">
    <source>
        <dbReference type="ARBA" id="ARBA00022516"/>
    </source>
</evidence>
<evidence type="ECO:0000259" key="11">
    <source>
        <dbReference type="Pfam" id="PF03015"/>
    </source>
</evidence>
<feature type="domain" description="Thioester reductase (TE)" evidence="12">
    <location>
        <begin position="21"/>
        <end position="292"/>
    </location>
</feature>
<dbReference type="Pfam" id="PF03015">
    <property type="entry name" value="Sterile"/>
    <property type="match status" value="1"/>
</dbReference>
<dbReference type="EMBL" id="MG573170">
    <property type="protein sequence ID" value="AWJ25032.1"/>
    <property type="molecule type" value="mRNA"/>
</dbReference>
<dbReference type="InterPro" id="IPR013120">
    <property type="entry name" value="FAR_NAD-bd"/>
</dbReference>
<dbReference type="GO" id="GO:0080019">
    <property type="term" value="F:alcohol-forming very long-chain fatty acyl-CoA reductase activity"/>
    <property type="evidence" value="ECO:0007669"/>
    <property type="project" value="InterPro"/>
</dbReference>
<keyword evidence="4 10" id="KW-0812">Transmembrane</keyword>
<evidence type="ECO:0000256" key="2">
    <source>
        <dbReference type="ARBA" id="ARBA00005928"/>
    </source>
</evidence>
<keyword evidence="5 10" id="KW-0521">NADP</keyword>
<dbReference type="GO" id="GO:0016020">
    <property type="term" value="C:membrane"/>
    <property type="evidence" value="ECO:0007669"/>
    <property type="project" value="UniProtKB-SubCell"/>
</dbReference>
<name>A0A3Q8G632_NILLU</name>
<dbReference type="CDD" id="cd05236">
    <property type="entry name" value="FAR-N_SDR_e"/>
    <property type="match status" value="1"/>
</dbReference>
<dbReference type="AlphaFoldDB" id="A0A3Q8G632"/>
<evidence type="ECO:0000259" key="12">
    <source>
        <dbReference type="Pfam" id="PF07993"/>
    </source>
</evidence>
<evidence type="ECO:0000256" key="8">
    <source>
        <dbReference type="ARBA" id="ARBA00023136"/>
    </source>
</evidence>
<dbReference type="GO" id="GO:0035336">
    <property type="term" value="P:long-chain fatty-acyl-CoA metabolic process"/>
    <property type="evidence" value="ECO:0007669"/>
    <property type="project" value="TreeGrafter"/>
</dbReference>
<proteinExistence type="evidence at transcript level"/>
<sequence length="516" mass="59356">MSNQNNDSPTKEFYNGRYIFVTGGTGFIGKVLLHKLLVSCPQIERIYLLLRNRRDTDSISSRLSNLWSSPALNYLEQLDPKYKDKIVPVSGDLSKPQLGIGSADLINLKNQISIVFHLAATIKFDETLKNSVTINMLGTKRLLELCRDMEKLEALVYVSTAFSNCDRFVINEMLYPSKYDPEHVIKCTQWMDDETLKVITPLLLGKHPNTYTFTKAMAENILRTDAAGIPTAIVRPSVILSSVQEPFPGWLDNFNGPNRLIAMCSQGLSRSVICDKTKQAEVVPVDFVVNVIVCAAWRIATTRPKEIVVYNFCSSQLNPINFETFVSYSLKSMKLHPSEKIVFNPNLTLYKSKMRHNLLYLLFNKLPALVLDTLILLKGKRPYLADQIKRMTSKMECLEFFLLNDWHILDCNVQSLNLSLTPKDRDEFPFDVTLIDWEAYINNYVLGVRKFLLKEKDESLPVATKRLRRIMTIYWLVKSFCIIFFVLKIAQKSSFFTDRLSSLLLYLIKLLRMFRF</sequence>
<keyword evidence="3 10" id="KW-0444">Lipid biosynthesis</keyword>
<evidence type="ECO:0000256" key="10">
    <source>
        <dbReference type="RuleBase" id="RU363097"/>
    </source>
</evidence>